<keyword evidence="1" id="KW-0238">DNA-binding</keyword>
<organism evidence="1 2">
    <name type="scientific">Parapontixanthobacter aurantiacus</name>
    <dbReference type="NCBI Taxonomy" id="1463599"/>
    <lineage>
        <taxon>Bacteria</taxon>
        <taxon>Pseudomonadati</taxon>
        <taxon>Pseudomonadota</taxon>
        <taxon>Alphaproteobacteria</taxon>
        <taxon>Sphingomonadales</taxon>
        <taxon>Erythrobacteraceae</taxon>
        <taxon>Parapontixanthobacter</taxon>
    </lineage>
</organism>
<keyword evidence="2" id="KW-1185">Reference proteome</keyword>
<sequence length="74" mass="8581">MSTLDAVELISPRQLARRTGWAEKRIRTLIDNRHLRYIRIGTRYLLPVNAVDEYIAREMVEPVSEVKARGEGDD</sequence>
<name>A0A844ZHZ1_9SPHN</name>
<accession>A0A844ZHZ1</accession>
<comment type="caution">
    <text evidence="1">The sequence shown here is derived from an EMBL/GenBank/DDBJ whole genome shotgun (WGS) entry which is preliminary data.</text>
</comment>
<reference evidence="1 2" key="1">
    <citation type="submission" date="2019-12" db="EMBL/GenBank/DDBJ databases">
        <title>Genomic-based taxomic classification of the family Erythrobacteraceae.</title>
        <authorList>
            <person name="Xu L."/>
        </authorList>
    </citation>
    <scope>NUCLEOTIDE SEQUENCE [LARGE SCALE GENOMIC DNA]</scope>
    <source>
        <strain evidence="1 2">MCCC 1A09962</strain>
    </source>
</reference>
<dbReference type="Proteomes" id="UP000433104">
    <property type="component" value="Unassembled WGS sequence"/>
</dbReference>
<dbReference type="OrthoDB" id="7863944at2"/>
<evidence type="ECO:0000313" key="1">
    <source>
        <dbReference type="EMBL" id="MXO86600.1"/>
    </source>
</evidence>
<protein>
    <submittedName>
        <fullName evidence="1">Excisionase family DNA-binding protein</fullName>
    </submittedName>
</protein>
<dbReference type="GO" id="GO:0003677">
    <property type="term" value="F:DNA binding"/>
    <property type="evidence" value="ECO:0007669"/>
    <property type="project" value="UniProtKB-KW"/>
</dbReference>
<evidence type="ECO:0000313" key="2">
    <source>
        <dbReference type="Proteomes" id="UP000433104"/>
    </source>
</evidence>
<gene>
    <name evidence="1" type="ORF">GRI38_11250</name>
</gene>
<dbReference type="InterPro" id="IPR010093">
    <property type="entry name" value="SinI_DNA-bd"/>
</dbReference>
<dbReference type="EMBL" id="WTYW01000003">
    <property type="protein sequence ID" value="MXO86600.1"/>
    <property type="molecule type" value="Genomic_DNA"/>
</dbReference>
<dbReference type="AlphaFoldDB" id="A0A844ZHZ1"/>
<dbReference type="NCBIfam" id="TIGR01764">
    <property type="entry name" value="excise"/>
    <property type="match status" value="1"/>
</dbReference>
<proteinExistence type="predicted"/>